<evidence type="ECO:0000313" key="10">
    <source>
        <dbReference type="EMBL" id="OIQ85721.1"/>
    </source>
</evidence>
<dbReference type="HAMAP" id="MF_00422">
    <property type="entry name" value="SecE"/>
    <property type="match status" value="1"/>
</dbReference>
<evidence type="ECO:0000256" key="8">
    <source>
        <dbReference type="ARBA" id="ARBA00023136"/>
    </source>
</evidence>
<dbReference type="InterPro" id="IPR005807">
    <property type="entry name" value="SecE_bac"/>
</dbReference>
<keyword evidence="8 9" id="KW-0472">Membrane</keyword>
<dbReference type="PROSITE" id="PS01067">
    <property type="entry name" value="SECE_SEC61G"/>
    <property type="match status" value="1"/>
</dbReference>
<evidence type="ECO:0000256" key="5">
    <source>
        <dbReference type="ARBA" id="ARBA00022927"/>
    </source>
</evidence>
<feature type="transmembrane region" description="Helical" evidence="9">
    <location>
        <begin position="7"/>
        <end position="24"/>
    </location>
</feature>
<dbReference type="PANTHER" id="PTHR33910">
    <property type="entry name" value="PROTEIN TRANSLOCASE SUBUNIT SECE"/>
    <property type="match status" value="1"/>
</dbReference>
<dbReference type="GO" id="GO:0005886">
    <property type="term" value="C:plasma membrane"/>
    <property type="evidence" value="ECO:0007669"/>
    <property type="project" value="TreeGrafter"/>
</dbReference>
<comment type="subcellular location">
    <subcellularLocation>
        <location evidence="1">Membrane</location>
    </subcellularLocation>
</comment>
<gene>
    <name evidence="10" type="primary">secE_7</name>
    <name evidence="10" type="ORF">GALL_324440</name>
</gene>
<evidence type="ECO:0000256" key="2">
    <source>
        <dbReference type="ARBA" id="ARBA00022448"/>
    </source>
</evidence>
<evidence type="ECO:0000256" key="6">
    <source>
        <dbReference type="ARBA" id="ARBA00022989"/>
    </source>
</evidence>
<reference evidence="10" key="1">
    <citation type="submission" date="2016-10" db="EMBL/GenBank/DDBJ databases">
        <title>Sequence of Gallionella enrichment culture.</title>
        <authorList>
            <person name="Poehlein A."/>
            <person name="Muehling M."/>
            <person name="Daniel R."/>
        </authorList>
    </citation>
    <scope>NUCLEOTIDE SEQUENCE</scope>
</reference>
<dbReference type="NCBIfam" id="TIGR00964">
    <property type="entry name" value="secE_bact"/>
    <property type="match status" value="1"/>
</dbReference>
<dbReference type="Pfam" id="PF00584">
    <property type="entry name" value="SecE"/>
    <property type="match status" value="1"/>
</dbReference>
<dbReference type="GO" id="GO:0043952">
    <property type="term" value="P:protein transport by the Sec complex"/>
    <property type="evidence" value="ECO:0007669"/>
    <property type="project" value="TreeGrafter"/>
</dbReference>
<dbReference type="AlphaFoldDB" id="A0A1J5QQ16"/>
<name>A0A1J5QQ16_9ZZZZ</name>
<keyword evidence="7" id="KW-0811">Translocation</keyword>
<dbReference type="NCBIfam" id="NF004371">
    <property type="entry name" value="PRK05740.1-1"/>
    <property type="match status" value="1"/>
</dbReference>
<protein>
    <submittedName>
        <fullName evidence="10">Protein translocase subunit SecE</fullName>
    </submittedName>
</protein>
<dbReference type="PANTHER" id="PTHR33910:SF1">
    <property type="entry name" value="PROTEIN TRANSLOCASE SUBUNIT SECE"/>
    <property type="match status" value="1"/>
</dbReference>
<evidence type="ECO:0000256" key="4">
    <source>
        <dbReference type="ARBA" id="ARBA00022692"/>
    </source>
</evidence>
<dbReference type="InterPro" id="IPR001901">
    <property type="entry name" value="Translocase_SecE/Sec61-g"/>
</dbReference>
<dbReference type="GO" id="GO:0008320">
    <property type="term" value="F:protein transmembrane transporter activity"/>
    <property type="evidence" value="ECO:0007669"/>
    <property type="project" value="InterPro"/>
</dbReference>
<dbReference type="PRINTS" id="PR01650">
    <property type="entry name" value="SECETRNLCASE"/>
</dbReference>
<evidence type="ECO:0000256" key="9">
    <source>
        <dbReference type="SAM" id="Phobius"/>
    </source>
</evidence>
<dbReference type="GO" id="GO:0009306">
    <property type="term" value="P:protein secretion"/>
    <property type="evidence" value="ECO:0007669"/>
    <property type="project" value="InterPro"/>
</dbReference>
<keyword evidence="4 9" id="KW-0812">Transmembrane</keyword>
<proteinExistence type="inferred from homology"/>
<evidence type="ECO:0000256" key="1">
    <source>
        <dbReference type="ARBA" id="ARBA00004370"/>
    </source>
</evidence>
<feature type="transmembrane region" description="Helical" evidence="9">
    <location>
        <begin position="84"/>
        <end position="107"/>
    </location>
</feature>
<evidence type="ECO:0000256" key="7">
    <source>
        <dbReference type="ARBA" id="ARBA00023010"/>
    </source>
</evidence>
<keyword evidence="2" id="KW-0813">Transport</keyword>
<dbReference type="Gene3D" id="1.20.5.1030">
    <property type="entry name" value="Preprotein translocase secy subunit"/>
    <property type="match status" value="1"/>
</dbReference>
<dbReference type="InterPro" id="IPR038379">
    <property type="entry name" value="SecE_sf"/>
</dbReference>
<evidence type="ECO:0000256" key="3">
    <source>
        <dbReference type="ARBA" id="ARBA00022475"/>
    </source>
</evidence>
<dbReference type="GO" id="GO:0006605">
    <property type="term" value="P:protein targeting"/>
    <property type="evidence" value="ECO:0007669"/>
    <property type="project" value="InterPro"/>
</dbReference>
<feature type="transmembrane region" description="Helical" evidence="9">
    <location>
        <begin position="30"/>
        <end position="49"/>
    </location>
</feature>
<sequence>MADKIKLLVAFLFVVAGVVGYYALQDSAAVLRVLSVLLGVLLAAGMFWTTVSGKQFFGFAGDSVTEAKRVVWPTRKETIQTTAVVILFAVVMALFLWAVDASLLMIVNKLMGRSE</sequence>
<keyword evidence="6 9" id="KW-1133">Transmembrane helix</keyword>
<accession>A0A1J5QQ16</accession>
<dbReference type="GO" id="GO:0006886">
    <property type="term" value="P:intracellular protein transport"/>
    <property type="evidence" value="ECO:0007669"/>
    <property type="project" value="InterPro"/>
</dbReference>
<keyword evidence="5" id="KW-0653">Protein transport</keyword>
<dbReference type="EMBL" id="MLJW01000526">
    <property type="protein sequence ID" value="OIQ85721.1"/>
    <property type="molecule type" value="Genomic_DNA"/>
</dbReference>
<organism evidence="10">
    <name type="scientific">mine drainage metagenome</name>
    <dbReference type="NCBI Taxonomy" id="410659"/>
    <lineage>
        <taxon>unclassified sequences</taxon>
        <taxon>metagenomes</taxon>
        <taxon>ecological metagenomes</taxon>
    </lineage>
</organism>
<keyword evidence="3" id="KW-1003">Cell membrane</keyword>
<comment type="caution">
    <text evidence="10">The sequence shown here is derived from an EMBL/GenBank/DDBJ whole genome shotgun (WGS) entry which is preliminary data.</text>
</comment>